<dbReference type="EMBL" id="JBBXMP010000030">
    <property type="protein sequence ID" value="KAL0066975.1"/>
    <property type="molecule type" value="Genomic_DNA"/>
</dbReference>
<sequence>LIASTRSPSGREARHLVIVAAAPPLADIPDETEPRHQSGAQWYSLAEYLAKVPFENAFHGRYVPDQVTTHVINKADVRCHLIFKSGQDCKDLTNLFEEMVTWLLVPFGKPPPHSIPSSQLRLHKIPEEQPWFAIDMEKVIVRLSSLTDHAKIGEQKFDSAILPPVPAAETPVGDSLGLYAVSSPTTTVPNSPTPTPPQSPHEPYPSLVSQLQQVHGLTKKKVYGSKPARKPFVSGELYRGDRKSLSLSPESSTPATPTTHGGKVPSPSTLERSLRRSQASPSDTRPYPKSRGSYDTATAPFTSPHTYNPASNRYNPPNSGSISLPPSPTPYPLTSRAPPEFLQPDTSWSTSPTTSVPFPPDLQERPGDYRQLPVNPSHHASATYTHASRSSADDDFVSPTVPSLAHYPNSSVTPEATPQYQYRRHSGQYAPSPTSTYSENEMSTKDLAKLPWDPNVYRNELLSHLSGPTTTHYVPSTSSTYGSSLPGSYMKPRNSYLMANGQANDSAHESGPQVSDVWQSPEHLNGQYASSQVATGAQHKQRTNTPPGSSSLTHWAG</sequence>
<reference evidence="2 3" key="1">
    <citation type="submission" date="2024-05" db="EMBL/GenBank/DDBJ databases">
        <title>A draft genome resource for the thread blight pathogen Marasmius tenuissimus strain MS-2.</title>
        <authorList>
            <person name="Yulfo-Soto G.E."/>
            <person name="Baruah I.K."/>
            <person name="Amoako-Attah I."/>
            <person name="Bukari Y."/>
            <person name="Meinhardt L.W."/>
            <person name="Bailey B.A."/>
            <person name="Cohen S.P."/>
        </authorList>
    </citation>
    <scope>NUCLEOTIDE SEQUENCE [LARGE SCALE GENOMIC DNA]</scope>
    <source>
        <strain evidence="2 3">MS-2</strain>
    </source>
</reference>
<proteinExistence type="predicted"/>
<feature type="compositionally biased region" description="Basic residues" evidence="1">
    <location>
        <begin position="217"/>
        <end position="229"/>
    </location>
</feature>
<gene>
    <name evidence="2" type="ORF">AAF712_005964</name>
</gene>
<feature type="region of interest" description="Disordered" evidence="1">
    <location>
        <begin position="502"/>
        <end position="557"/>
    </location>
</feature>
<feature type="compositionally biased region" description="Low complexity" evidence="1">
    <location>
        <begin position="346"/>
        <end position="356"/>
    </location>
</feature>
<evidence type="ECO:0000256" key="1">
    <source>
        <dbReference type="SAM" id="MobiDB-lite"/>
    </source>
</evidence>
<feature type="compositionally biased region" description="Pro residues" evidence="1">
    <location>
        <begin position="191"/>
        <end position="203"/>
    </location>
</feature>
<feature type="compositionally biased region" description="Polar residues" evidence="1">
    <location>
        <begin position="466"/>
        <end position="486"/>
    </location>
</feature>
<evidence type="ECO:0000313" key="3">
    <source>
        <dbReference type="Proteomes" id="UP001437256"/>
    </source>
</evidence>
<organism evidence="2 3">
    <name type="scientific">Marasmius tenuissimus</name>
    <dbReference type="NCBI Taxonomy" id="585030"/>
    <lineage>
        <taxon>Eukaryota</taxon>
        <taxon>Fungi</taxon>
        <taxon>Dikarya</taxon>
        <taxon>Basidiomycota</taxon>
        <taxon>Agaricomycotina</taxon>
        <taxon>Agaricomycetes</taxon>
        <taxon>Agaricomycetidae</taxon>
        <taxon>Agaricales</taxon>
        <taxon>Marasmiineae</taxon>
        <taxon>Marasmiaceae</taxon>
        <taxon>Marasmius</taxon>
    </lineage>
</organism>
<feature type="compositionally biased region" description="Polar residues" evidence="1">
    <location>
        <begin position="266"/>
        <end position="283"/>
    </location>
</feature>
<feature type="region of interest" description="Disordered" evidence="1">
    <location>
        <begin position="466"/>
        <end position="487"/>
    </location>
</feature>
<protein>
    <submittedName>
        <fullName evidence="2">Uncharacterized protein</fullName>
    </submittedName>
</protein>
<comment type="caution">
    <text evidence="2">The sequence shown here is derived from an EMBL/GenBank/DDBJ whole genome shotgun (WGS) entry which is preliminary data.</text>
</comment>
<feature type="compositionally biased region" description="Polar residues" evidence="1">
    <location>
        <begin position="543"/>
        <end position="557"/>
    </location>
</feature>
<feature type="non-terminal residue" evidence="2">
    <location>
        <position position="1"/>
    </location>
</feature>
<feature type="compositionally biased region" description="Polar residues" evidence="1">
    <location>
        <begin position="293"/>
        <end position="320"/>
    </location>
</feature>
<keyword evidence="3" id="KW-1185">Reference proteome</keyword>
<evidence type="ECO:0000313" key="2">
    <source>
        <dbReference type="EMBL" id="KAL0066975.1"/>
    </source>
</evidence>
<feature type="region of interest" description="Disordered" evidence="1">
    <location>
        <begin position="176"/>
        <end position="415"/>
    </location>
</feature>
<feature type="compositionally biased region" description="Polar residues" evidence="1">
    <location>
        <begin position="378"/>
        <end position="390"/>
    </location>
</feature>
<accession>A0ABR2ZZ44</accession>
<feature type="compositionally biased region" description="Low complexity" evidence="1">
    <location>
        <begin position="245"/>
        <end position="259"/>
    </location>
</feature>
<dbReference type="Proteomes" id="UP001437256">
    <property type="component" value="Unassembled WGS sequence"/>
</dbReference>
<name>A0ABR2ZZ44_9AGAR</name>